<name>E3LZK3_CAERE</name>
<protein>
    <recommendedName>
        <fullName evidence="1">CHK kinase-like domain-containing protein</fullName>
    </recommendedName>
</protein>
<dbReference type="GeneID" id="9824495"/>
<dbReference type="AlphaFoldDB" id="E3LZK3"/>
<dbReference type="FunCoup" id="E3LZK3">
    <property type="interactions" value="9"/>
</dbReference>
<dbReference type="OrthoDB" id="5915577at2759"/>
<dbReference type="eggNOG" id="ENOG502RXUB">
    <property type="taxonomic scope" value="Eukaryota"/>
</dbReference>
<dbReference type="InterPro" id="IPR012877">
    <property type="entry name" value="Dhs-27"/>
</dbReference>
<dbReference type="PANTHER" id="PTHR23020">
    <property type="entry name" value="UNCHARACTERIZED NUCLEAR HORMONE RECEPTOR-RELATED"/>
    <property type="match status" value="1"/>
</dbReference>
<dbReference type="Proteomes" id="UP000008281">
    <property type="component" value="Unassembled WGS sequence"/>
</dbReference>
<dbReference type="Pfam" id="PF07914">
    <property type="entry name" value="DUF1679"/>
    <property type="match status" value="1"/>
</dbReference>
<feature type="domain" description="CHK kinase-like" evidence="1">
    <location>
        <begin position="98"/>
        <end position="290"/>
    </location>
</feature>
<organism evidence="3">
    <name type="scientific">Caenorhabditis remanei</name>
    <name type="common">Caenorhabditis vulgaris</name>
    <dbReference type="NCBI Taxonomy" id="31234"/>
    <lineage>
        <taxon>Eukaryota</taxon>
        <taxon>Metazoa</taxon>
        <taxon>Ecdysozoa</taxon>
        <taxon>Nematoda</taxon>
        <taxon>Chromadorea</taxon>
        <taxon>Rhabditida</taxon>
        <taxon>Rhabditina</taxon>
        <taxon>Rhabditomorpha</taxon>
        <taxon>Rhabditoidea</taxon>
        <taxon>Rhabditidae</taxon>
        <taxon>Peloderinae</taxon>
        <taxon>Caenorhabditis</taxon>
    </lineage>
</organism>
<sequence length="359" mass="41355">MVAEFKVVEDVGTGKGMLSCVKLVYEEQYGGNVILKIPGSDSTRERFLIDDIMFSRLHNTEVDSYTFLQQHPDKNISYPKIFELEKMDTTVEPIKQGHIIMEYMSGITHLYCYDNLKPNELEEAVKNLARFHSIGQELTKVEADLVPRDFLKVWFTKLFIQSNKDLFIGTWKGEMTDWLSSEVAEQAIGELDGLLTPEIFTKLNDDCQITGVQAVLCHGDYSFHNLLYQKLSDKTFKFKAIVDFQSVNWGNAAQDLSRLFVTALSGKDRRDSEERLLKVYYDELIEVSNGKAPFTWDQLKQSYIRFFQLHGAIVCAVTPGLFLQNLHEKAEGVEKDEFRNKMMEKYVALLEDLHRNLKA</sequence>
<dbReference type="SMART" id="SM00587">
    <property type="entry name" value="CHK"/>
    <property type="match status" value="1"/>
</dbReference>
<evidence type="ECO:0000313" key="2">
    <source>
        <dbReference type="EMBL" id="EFO87903.1"/>
    </source>
</evidence>
<gene>
    <name evidence="2" type="ORF">CRE_05492</name>
</gene>
<proteinExistence type="predicted"/>
<dbReference type="InterPro" id="IPR015897">
    <property type="entry name" value="CHK_kinase-like"/>
</dbReference>
<dbReference type="KEGG" id="crq:GCK72_018770"/>
<dbReference type="PANTHER" id="PTHR23020:SF18">
    <property type="entry name" value="CHK KINASE-LIKE DOMAIN-CONTAINING PROTEIN"/>
    <property type="match status" value="1"/>
</dbReference>
<dbReference type="RefSeq" id="XP_003110610.2">
    <property type="nucleotide sequence ID" value="XM_003110562.2"/>
</dbReference>
<evidence type="ECO:0000259" key="1">
    <source>
        <dbReference type="SMART" id="SM00587"/>
    </source>
</evidence>
<dbReference type="EMBL" id="DS268420">
    <property type="protein sequence ID" value="EFO87903.1"/>
    <property type="molecule type" value="Genomic_DNA"/>
</dbReference>
<dbReference type="InterPro" id="IPR011009">
    <property type="entry name" value="Kinase-like_dom_sf"/>
</dbReference>
<keyword evidence="3" id="KW-1185">Reference proteome</keyword>
<dbReference type="InParanoid" id="E3LZK3"/>
<dbReference type="HOGENOM" id="CLU_807048_0_0_1"/>
<accession>E3LZK3</accession>
<dbReference type="Gene3D" id="3.90.1200.10">
    <property type="match status" value="1"/>
</dbReference>
<dbReference type="SUPFAM" id="SSF56112">
    <property type="entry name" value="Protein kinase-like (PK-like)"/>
    <property type="match status" value="1"/>
</dbReference>
<dbReference type="OMA" id="GHIIMEY"/>
<evidence type="ECO:0000313" key="3">
    <source>
        <dbReference type="Proteomes" id="UP000008281"/>
    </source>
</evidence>
<reference evidence="2" key="1">
    <citation type="submission" date="2007-07" db="EMBL/GenBank/DDBJ databases">
        <title>PCAP assembly of the Caenorhabditis remanei genome.</title>
        <authorList>
            <consortium name="The Caenorhabditis remanei Sequencing Consortium"/>
            <person name="Wilson R.K."/>
        </authorList>
    </citation>
    <scope>NUCLEOTIDE SEQUENCE [LARGE SCALE GENOMIC DNA]</scope>
    <source>
        <strain evidence="2">PB4641</strain>
    </source>
</reference>
<dbReference type="CTD" id="9824495"/>
<dbReference type="InterPro" id="IPR052961">
    <property type="entry name" value="Oxido-Kinase-like_Enzymes"/>
</dbReference>